<dbReference type="PANTHER" id="PTHR36151">
    <property type="entry name" value="BLR2777 PROTEIN"/>
    <property type="match status" value="1"/>
</dbReference>
<dbReference type="PANTHER" id="PTHR36151:SF3">
    <property type="entry name" value="ER-BOUND OXYGENASE MPAB_MPAB'_RUBBER OXYGENASE CATALYTIC DOMAIN-CONTAINING PROTEIN"/>
    <property type="match status" value="1"/>
</dbReference>
<evidence type="ECO:0000313" key="3">
    <source>
        <dbReference type="Proteomes" id="UP000317982"/>
    </source>
</evidence>
<dbReference type="AlphaFoldDB" id="A0A545AZ90"/>
<feature type="domain" description="ER-bound oxygenase mpaB/mpaB'/Rubber oxygenase catalytic" evidence="1">
    <location>
        <begin position="16"/>
        <end position="241"/>
    </location>
</feature>
<evidence type="ECO:0000313" key="2">
    <source>
        <dbReference type="EMBL" id="TQS46661.1"/>
    </source>
</evidence>
<keyword evidence="3" id="KW-1185">Reference proteome</keyword>
<dbReference type="GO" id="GO:0016491">
    <property type="term" value="F:oxidoreductase activity"/>
    <property type="evidence" value="ECO:0007669"/>
    <property type="project" value="InterPro"/>
</dbReference>
<protein>
    <submittedName>
        <fullName evidence="2">DUF2236 domain-containing protein</fullName>
    </submittedName>
</protein>
<comment type="caution">
    <text evidence="2">The sequence shown here is derived from an EMBL/GenBank/DDBJ whole genome shotgun (WGS) entry which is preliminary data.</text>
</comment>
<dbReference type="OrthoDB" id="108890at2"/>
<gene>
    <name evidence="2" type="ORF">FL583_04600</name>
</gene>
<dbReference type="Pfam" id="PF09995">
    <property type="entry name" value="MPAB_Lcp_cat"/>
    <property type="match status" value="1"/>
</dbReference>
<accession>A0A545AZ90</accession>
<organism evidence="2 3">
    <name type="scientific">Cryptosporangium phraense</name>
    <dbReference type="NCBI Taxonomy" id="2593070"/>
    <lineage>
        <taxon>Bacteria</taxon>
        <taxon>Bacillati</taxon>
        <taxon>Actinomycetota</taxon>
        <taxon>Actinomycetes</taxon>
        <taxon>Cryptosporangiales</taxon>
        <taxon>Cryptosporangiaceae</taxon>
        <taxon>Cryptosporangium</taxon>
    </lineage>
</organism>
<evidence type="ECO:0000259" key="1">
    <source>
        <dbReference type="Pfam" id="PF09995"/>
    </source>
</evidence>
<name>A0A545AZ90_9ACTN</name>
<proteinExistence type="predicted"/>
<dbReference type="Proteomes" id="UP000317982">
    <property type="component" value="Unassembled WGS sequence"/>
</dbReference>
<reference evidence="2 3" key="1">
    <citation type="submission" date="2019-07" db="EMBL/GenBank/DDBJ databases">
        <title>Cryptosporangium phraense sp. nov., isolated from plant litter.</title>
        <authorList>
            <person name="Suriyachadkun C."/>
        </authorList>
    </citation>
    <scope>NUCLEOTIDE SEQUENCE [LARGE SCALE GENOMIC DNA]</scope>
    <source>
        <strain evidence="2 3">A-T 5661</strain>
    </source>
</reference>
<dbReference type="EMBL" id="VIRS01000002">
    <property type="protein sequence ID" value="TQS46661.1"/>
    <property type="molecule type" value="Genomic_DNA"/>
</dbReference>
<sequence length="286" mass="31132">MTISDLGLYGPESVTWRIHADPSFAVGGLRALLLQALHPIAMAGVSANSGYRDDPWGRLQRTTEYVATTTFGTTEAAEELAAKVRRLHRRLTAVDPDTGDVHPVDDPSLLLWVHCCEVDSFLHAARRGGLRLSDADADRYVAEQVRQARLIGIEPASVAVPRTAAELTAYFSDVRPQLKATRPAYEGLRLISAPPMRWWVRWATPAAPSWGALVAMGFGLLPGWAKQLYTHLPVLPGSEFTATASLRALRTAVLALPPTVRESPQLRAARARVAGIPVRRLDALPA</sequence>
<dbReference type="InParanoid" id="A0A545AZ90"/>
<dbReference type="RefSeq" id="WP_142703179.1">
    <property type="nucleotide sequence ID" value="NZ_VIRS01000002.1"/>
</dbReference>
<dbReference type="InterPro" id="IPR018713">
    <property type="entry name" value="MPAB/Lcp_cat_dom"/>
</dbReference>